<dbReference type="CDD" id="cd06137">
    <property type="entry name" value="DEDDh_RNase"/>
    <property type="match status" value="1"/>
</dbReference>
<evidence type="ECO:0000256" key="4">
    <source>
        <dbReference type="SAM" id="Coils"/>
    </source>
</evidence>
<dbReference type="Pfam" id="PF00929">
    <property type="entry name" value="RNase_T"/>
    <property type="match status" value="1"/>
</dbReference>
<keyword evidence="1" id="KW-0540">Nuclease</keyword>
<proteinExistence type="predicted"/>
<protein>
    <recommendedName>
        <fullName evidence="6">Exonuclease domain-containing protein</fullName>
    </recommendedName>
</protein>
<dbReference type="Gene3D" id="3.30.420.10">
    <property type="entry name" value="Ribonuclease H-like superfamily/Ribonuclease H"/>
    <property type="match status" value="1"/>
</dbReference>
<dbReference type="PANTHER" id="PTHR12801:SF114">
    <property type="entry name" value="EXONUCLEASE, PUTATIVE (AFU_ORTHOLOGUE AFUA_7G00870)-RELATED"/>
    <property type="match status" value="1"/>
</dbReference>
<dbReference type="InterPro" id="IPR047021">
    <property type="entry name" value="REXO1/3/4-like"/>
</dbReference>
<evidence type="ECO:0000259" key="6">
    <source>
        <dbReference type="SMART" id="SM00479"/>
    </source>
</evidence>
<feature type="region of interest" description="Disordered" evidence="5">
    <location>
        <begin position="1"/>
        <end position="23"/>
    </location>
</feature>
<feature type="domain" description="Exonuclease" evidence="6">
    <location>
        <begin position="165"/>
        <end position="344"/>
    </location>
</feature>
<dbReference type="Proteomes" id="UP000030651">
    <property type="component" value="Unassembled WGS sequence"/>
</dbReference>
<dbReference type="GO" id="GO:0000027">
    <property type="term" value="P:ribosomal large subunit assembly"/>
    <property type="evidence" value="ECO:0007669"/>
    <property type="project" value="TreeGrafter"/>
</dbReference>
<evidence type="ECO:0000313" key="8">
    <source>
        <dbReference type="Proteomes" id="UP000030651"/>
    </source>
</evidence>
<evidence type="ECO:0000256" key="2">
    <source>
        <dbReference type="ARBA" id="ARBA00022801"/>
    </source>
</evidence>
<keyword evidence="4" id="KW-0175">Coiled coil</keyword>
<dbReference type="SMART" id="SM00479">
    <property type="entry name" value="EXOIII"/>
    <property type="match status" value="1"/>
</dbReference>
<dbReference type="PANTHER" id="PTHR12801">
    <property type="entry name" value="RNA EXONUCLEASE REXO1 / RECO3 FAMILY MEMBER-RELATED"/>
    <property type="match status" value="1"/>
</dbReference>
<organism evidence="7 8">
    <name type="scientific">Pestalotiopsis fici (strain W106-1 / CGMCC3.15140)</name>
    <dbReference type="NCBI Taxonomy" id="1229662"/>
    <lineage>
        <taxon>Eukaryota</taxon>
        <taxon>Fungi</taxon>
        <taxon>Dikarya</taxon>
        <taxon>Ascomycota</taxon>
        <taxon>Pezizomycotina</taxon>
        <taxon>Sordariomycetes</taxon>
        <taxon>Xylariomycetidae</taxon>
        <taxon>Amphisphaeriales</taxon>
        <taxon>Sporocadaceae</taxon>
        <taxon>Pestalotiopsis</taxon>
    </lineage>
</organism>
<evidence type="ECO:0000313" key="7">
    <source>
        <dbReference type="EMBL" id="ETS75273.1"/>
    </source>
</evidence>
<dbReference type="eggNOG" id="KOG2248">
    <property type="taxonomic scope" value="Eukaryota"/>
</dbReference>
<dbReference type="InterPro" id="IPR013520">
    <property type="entry name" value="Ribonucl_H"/>
</dbReference>
<evidence type="ECO:0000256" key="3">
    <source>
        <dbReference type="ARBA" id="ARBA00022839"/>
    </source>
</evidence>
<feature type="coiled-coil region" evidence="4">
    <location>
        <begin position="349"/>
        <end position="387"/>
    </location>
</feature>
<evidence type="ECO:0000256" key="5">
    <source>
        <dbReference type="SAM" id="MobiDB-lite"/>
    </source>
</evidence>
<keyword evidence="3" id="KW-0269">Exonuclease</keyword>
<gene>
    <name evidence="7" type="ORF">PFICI_12217</name>
</gene>
<dbReference type="InterPro" id="IPR012337">
    <property type="entry name" value="RNaseH-like_sf"/>
</dbReference>
<dbReference type="EMBL" id="KI912118">
    <property type="protein sequence ID" value="ETS75273.1"/>
    <property type="molecule type" value="Genomic_DNA"/>
</dbReference>
<name>W3WN48_PESFW</name>
<feature type="region of interest" description="Disordered" evidence="5">
    <location>
        <begin position="40"/>
        <end position="68"/>
    </location>
</feature>
<keyword evidence="8" id="KW-1185">Reference proteome</keyword>
<sequence>MDHRLERQTQQGRASTRSETLTPVLIPTIDKVDAFATPVVDSSNLSPTRQGDNMDSSHTPDTSDEDVPKEHKTIVFLPPPQYPAIQFDIAGHATWGDNAYSLIPQTQNLVEAIRLRRHDQDRLLRQRILTVENSSVWFGMRLPAGVKQRDFLAAPKPSVNRARRQVVAIDCEMVGVNAGKPGENWERSELGQICAVDVLTGEILVNMLVLPAERVINWRKRFSGLSYPAMIQADKEGRLLRGWKAARTKLCSYIDTNTIIIGHSVENDLHMLRLAHSNIVDTSIQTAEAVFGDKLSFDRIWSLKDLAKALPKINIQNSRQGHDCVEDTLATREVALWAICYPEQLAAWAAQMRIDLKKKRMELEKKLKEQAKKRAAEKRMLEEAAMQQVDSTMSQLVLA</sequence>
<feature type="compositionally biased region" description="Polar residues" evidence="5">
    <location>
        <begin position="40"/>
        <end position="60"/>
    </location>
</feature>
<dbReference type="OrthoDB" id="16516at2759"/>
<dbReference type="HOGENOM" id="CLU_690984_0_0_1"/>
<dbReference type="InParanoid" id="W3WN48"/>
<dbReference type="STRING" id="1229662.W3WN48"/>
<dbReference type="GO" id="GO:0006364">
    <property type="term" value="P:rRNA processing"/>
    <property type="evidence" value="ECO:0007669"/>
    <property type="project" value="TreeGrafter"/>
</dbReference>
<feature type="compositionally biased region" description="Polar residues" evidence="5">
    <location>
        <begin position="8"/>
        <end position="21"/>
    </location>
</feature>
<dbReference type="GO" id="GO:0004527">
    <property type="term" value="F:exonuclease activity"/>
    <property type="evidence" value="ECO:0007669"/>
    <property type="project" value="UniProtKB-KW"/>
</dbReference>
<reference evidence="8" key="1">
    <citation type="journal article" date="2015" name="BMC Genomics">
        <title>Genomic and transcriptomic analysis of the endophytic fungus Pestalotiopsis fici reveals its lifestyle and high potential for synthesis of natural products.</title>
        <authorList>
            <person name="Wang X."/>
            <person name="Zhang X."/>
            <person name="Liu L."/>
            <person name="Xiang M."/>
            <person name="Wang W."/>
            <person name="Sun X."/>
            <person name="Che Y."/>
            <person name="Guo L."/>
            <person name="Liu G."/>
            <person name="Guo L."/>
            <person name="Wang C."/>
            <person name="Yin W.B."/>
            <person name="Stadler M."/>
            <person name="Zhang X."/>
            <person name="Liu X."/>
        </authorList>
    </citation>
    <scope>NUCLEOTIDE SEQUENCE [LARGE SCALE GENOMIC DNA]</scope>
    <source>
        <strain evidence="8">W106-1 / CGMCC3.15140</strain>
    </source>
</reference>
<dbReference type="RefSeq" id="XP_007838989.1">
    <property type="nucleotide sequence ID" value="XM_007840798.1"/>
</dbReference>
<evidence type="ECO:0000256" key="1">
    <source>
        <dbReference type="ARBA" id="ARBA00022722"/>
    </source>
</evidence>
<dbReference type="KEGG" id="pfy:PFICI_12217"/>
<keyword evidence="2" id="KW-0378">Hydrolase</keyword>
<accession>W3WN48</accession>
<dbReference type="InterPro" id="IPR036397">
    <property type="entry name" value="RNaseH_sf"/>
</dbReference>
<dbReference type="AlphaFoldDB" id="W3WN48"/>
<dbReference type="SUPFAM" id="SSF53098">
    <property type="entry name" value="Ribonuclease H-like"/>
    <property type="match status" value="1"/>
</dbReference>
<dbReference type="GeneID" id="19277230"/>
<dbReference type="GO" id="GO:0005634">
    <property type="term" value="C:nucleus"/>
    <property type="evidence" value="ECO:0007669"/>
    <property type="project" value="TreeGrafter"/>
</dbReference>
<dbReference type="GO" id="GO:0003676">
    <property type="term" value="F:nucleic acid binding"/>
    <property type="evidence" value="ECO:0007669"/>
    <property type="project" value="InterPro"/>
</dbReference>